<evidence type="ECO:0000313" key="2">
    <source>
        <dbReference type="EMBL" id="KAF0730362.1"/>
    </source>
</evidence>
<dbReference type="Proteomes" id="UP000481153">
    <property type="component" value="Unassembled WGS sequence"/>
</dbReference>
<dbReference type="PRINTS" id="PR01217">
    <property type="entry name" value="PRICHEXTENSN"/>
</dbReference>
<dbReference type="AlphaFoldDB" id="A0A6G0WSF4"/>
<feature type="compositionally biased region" description="Basic and acidic residues" evidence="1">
    <location>
        <begin position="23"/>
        <end position="34"/>
    </location>
</feature>
<evidence type="ECO:0000313" key="3">
    <source>
        <dbReference type="Proteomes" id="UP000481153"/>
    </source>
</evidence>
<dbReference type="EMBL" id="VJMJ01000155">
    <property type="protein sequence ID" value="KAF0730362.1"/>
    <property type="molecule type" value="Genomic_DNA"/>
</dbReference>
<reference evidence="2 3" key="1">
    <citation type="submission" date="2019-07" db="EMBL/GenBank/DDBJ databases">
        <title>Genomics analysis of Aphanomyces spp. identifies a new class of oomycete effector associated with host adaptation.</title>
        <authorList>
            <person name="Gaulin E."/>
        </authorList>
    </citation>
    <scope>NUCLEOTIDE SEQUENCE [LARGE SCALE GENOMIC DNA]</scope>
    <source>
        <strain evidence="2 3">ATCC 201684</strain>
    </source>
</reference>
<keyword evidence="3" id="KW-1185">Reference proteome</keyword>
<accession>A0A6G0WSF4</accession>
<sequence>MVHQGKRRALVQAAEAASLAPDNQKHGDTCDAKETTPAPMTFEPLPNTAQVTRIREKLRRKHGDVHPPLETTPVLLRSPTPPPKVRKPPVESPEAATPTPSAKTEASGSVPTPPPTTTTEVPDPDFVTPPPKGKRKLETILINKCGRDVDPKRAKVAVEAQMKRLESREKSKSSAC</sequence>
<protein>
    <submittedName>
        <fullName evidence="2">Uncharacterized protein</fullName>
    </submittedName>
</protein>
<feature type="region of interest" description="Disordered" evidence="1">
    <location>
        <begin position="1"/>
        <end position="137"/>
    </location>
</feature>
<feature type="compositionally biased region" description="Low complexity" evidence="1">
    <location>
        <begin position="117"/>
        <end position="126"/>
    </location>
</feature>
<feature type="compositionally biased region" description="Low complexity" evidence="1">
    <location>
        <begin position="10"/>
        <end position="20"/>
    </location>
</feature>
<organism evidence="2 3">
    <name type="scientific">Aphanomyces euteiches</name>
    <dbReference type="NCBI Taxonomy" id="100861"/>
    <lineage>
        <taxon>Eukaryota</taxon>
        <taxon>Sar</taxon>
        <taxon>Stramenopiles</taxon>
        <taxon>Oomycota</taxon>
        <taxon>Saprolegniomycetes</taxon>
        <taxon>Saprolegniales</taxon>
        <taxon>Verrucalvaceae</taxon>
        <taxon>Aphanomyces</taxon>
    </lineage>
</organism>
<proteinExistence type="predicted"/>
<evidence type="ECO:0000256" key="1">
    <source>
        <dbReference type="SAM" id="MobiDB-lite"/>
    </source>
</evidence>
<comment type="caution">
    <text evidence="2">The sequence shown here is derived from an EMBL/GenBank/DDBJ whole genome shotgun (WGS) entry which is preliminary data.</text>
</comment>
<dbReference type="OrthoDB" id="10397721at2759"/>
<dbReference type="VEuPathDB" id="FungiDB:AeMF1_012514"/>
<gene>
    <name evidence="2" type="ORF">Ae201684_012356</name>
</gene>
<feature type="compositionally biased region" description="Polar residues" evidence="1">
    <location>
        <begin position="98"/>
        <end position="109"/>
    </location>
</feature>
<name>A0A6G0WSF4_9STRA</name>